<protein>
    <submittedName>
        <fullName evidence="1">Uncharacterized protein</fullName>
    </submittedName>
</protein>
<organism evidence="1 2">
    <name type="scientific">Lactuca sativa</name>
    <name type="common">Garden lettuce</name>
    <dbReference type="NCBI Taxonomy" id="4236"/>
    <lineage>
        <taxon>Eukaryota</taxon>
        <taxon>Viridiplantae</taxon>
        <taxon>Streptophyta</taxon>
        <taxon>Embryophyta</taxon>
        <taxon>Tracheophyta</taxon>
        <taxon>Spermatophyta</taxon>
        <taxon>Magnoliopsida</taxon>
        <taxon>eudicotyledons</taxon>
        <taxon>Gunneridae</taxon>
        <taxon>Pentapetalae</taxon>
        <taxon>asterids</taxon>
        <taxon>campanulids</taxon>
        <taxon>Asterales</taxon>
        <taxon>Asteraceae</taxon>
        <taxon>Cichorioideae</taxon>
        <taxon>Cichorieae</taxon>
        <taxon>Lactucinae</taxon>
        <taxon>Lactuca</taxon>
    </lineage>
</organism>
<evidence type="ECO:0000313" key="2">
    <source>
        <dbReference type="Proteomes" id="UP000235145"/>
    </source>
</evidence>
<reference evidence="1 2" key="1">
    <citation type="journal article" date="2017" name="Nat. Commun.">
        <title>Genome assembly with in vitro proximity ligation data and whole-genome triplication in lettuce.</title>
        <authorList>
            <person name="Reyes-Chin-Wo S."/>
            <person name="Wang Z."/>
            <person name="Yang X."/>
            <person name="Kozik A."/>
            <person name="Arikit S."/>
            <person name="Song C."/>
            <person name="Xia L."/>
            <person name="Froenicke L."/>
            <person name="Lavelle D.O."/>
            <person name="Truco M.J."/>
            <person name="Xia R."/>
            <person name="Zhu S."/>
            <person name="Xu C."/>
            <person name="Xu H."/>
            <person name="Xu X."/>
            <person name="Cox K."/>
            <person name="Korf I."/>
            <person name="Meyers B.C."/>
            <person name="Michelmore R.W."/>
        </authorList>
    </citation>
    <scope>NUCLEOTIDE SEQUENCE [LARGE SCALE GENOMIC DNA]</scope>
    <source>
        <strain evidence="2">cv. Salinas</strain>
        <tissue evidence="1">Seedlings</tissue>
    </source>
</reference>
<sequence length="100" mass="12255">MIKYEKFKENFHESTNGYKKILKIKDIDMKNFFVRYFKEINHPRANAISKESIKPQRHEMSWRTAKVLDLAENYQKIEFKVHTDHAYKAMQTIQKRLKEY</sequence>
<name>A0A9R1VUI9_LACSA</name>
<dbReference type="Proteomes" id="UP000235145">
    <property type="component" value="Unassembled WGS sequence"/>
</dbReference>
<keyword evidence="2" id="KW-1185">Reference proteome</keyword>
<accession>A0A9R1VUI9</accession>
<dbReference type="AlphaFoldDB" id="A0A9R1VUI9"/>
<comment type="caution">
    <text evidence="1">The sequence shown here is derived from an EMBL/GenBank/DDBJ whole genome shotgun (WGS) entry which is preliminary data.</text>
</comment>
<gene>
    <name evidence="1" type="ORF">LSAT_V11C400204830</name>
</gene>
<proteinExistence type="predicted"/>
<dbReference type="EMBL" id="NBSK02000004">
    <property type="protein sequence ID" value="KAJ0211095.1"/>
    <property type="molecule type" value="Genomic_DNA"/>
</dbReference>
<evidence type="ECO:0000313" key="1">
    <source>
        <dbReference type="EMBL" id="KAJ0211095.1"/>
    </source>
</evidence>